<keyword evidence="3 7" id="KW-1133">Transmembrane helix</keyword>
<feature type="transmembrane region" description="Helical" evidence="7">
    <location>
        <begin position="20"/>
        <end position="42"/>
    </location>
</feature>
<evidence type="ECO:0000256" key="2">
    <source>
        <dbReference type="ARBA" id="ARBA00022692"/>
    </source>
</evidence>
<evidence type="ECO:0000256" key="6">
    <source>
        <dbReference type="SAM" id="MobiDB-lite"/>
    </source>
</evidence>
<proteinExistence type="inferred from homology"/>
<feature type="transmembrane region" description="Helical" evidence="7">
    <location>
        <begin position="54"/>
        <end position="77"/>
    </location>
</feature>
<dbReference type="InterPro" id="IPR049326">
    <property type="entry name" value="Rhodopsin_dom_fungi"/>
</dbReference>
<comment type="similarity">
    <text evidence="5">Belongs to the SAT4 family.</text>
</comment>
<evidence type="ECO:0000256" key="7">
    <source>
        <dbReference type="SAM" id="Phobius"/>
    </source>
</evidence>
<reference evidence="9 10" key="1">
    <citation type="submission" date="2018-04" db="EMBL/GenBank/DDBJ databases">
        <authorList>
            <person name="Huttner S."/>
            <person name="Dainat J."/>
        </authorList>
    </citation>
    <scope>NUCLEOTIDE SEQUENCE [LARGE SCALE GENOMIC DNA]</scope>
</reference>
<feature type="transmembrane region" description="Helical" evidence="7">
    <location>
        <begin position="97"/>
        <end position="120"/>
    </location>
</feature>
<evidence type="ECO:0000256" key="5">
    <source>
        <dbReference type="ARBA" id="ARBA00038359"/>
    </source>
</evidence>
<feature type="compositionally biased region" description="Basic and acidic residues" evidence="6">
    <location>
        <begin position="331"/>
        <end position="353"/>
    </location>
</feature>
<feature type="domain" description="Rhodopsin" evidence="8">
    <location>
        <begin position="38"/>
        <end position="271"/>
    </location>
</feature>
<dbReference type="PANTHER" id="PTHR33048">
    <property type="entry name" value="PTH11-LIKE INTEGRAL MEMBRANE PROTEIN (AFU_ORTHOLOGUE AFUA_5G11245)"/>
    <property type="match status" value="1"/>
</dbReference>
<feature type="region of interest" description="Disordered" evidence="6">
    <location>
        <begin position="305"/>
        <end position="366"/>
    </location>
</feature>
<evidence type="ECO:0000313" key="9">
    <source>
        <dbReference type="EMBL" id="SPQ18378.1"/>
    </source>
</evidence>
<keyword evidence="4 7" id="KW-0472">Membrane</keyword>
<sequence length="415" mass="45479">MATTPSPATDPALYESRAGVPIAVVTVSLTVATTAVCLRSYVRAIMISQFGADDWAAVVALVLAIGSGTMVATNTIYGHGRHLAVVDPSLIWKYFRTFYISIVLYNASLTAIKITFLLQYYRILGTGQMRKVIMVAFVFIALWSISQLLVVIFTCSPIDKFWLPDTPGTCIPNLPFWYINAAGNIVTDVTVFVLPLPVLSRLKLRRNQKLGLIAVFCLGFFTCAISVIRIQYLKLSNDVTWDNVASSCWSIGELCSGITCACLPTLRPLLAKCLPGLHSQNGQSDDNNRYYNKYYRRSSSARDASHLGSRLKSSADESGSSRGIVAYPEDVELRSDDRSDKEIRVDVVHRERPQPPPSSAGAGYQASYDRSMDGLKLGLKPTVRTEVKVGSPAPQTRGIEVKRAFIMTTGSNSPV</sequence>
<comment type="subcellular location">
    <subcellularLocation>
        <location evidence="1">Membrane</location>
        <topology evidence="1">Multi-pass membrane protein</topology>
    </subcellularLocation>
</comment>
<evidence type="ECO:0000256" key="4">
    <source>
        <dbReference type="ARBA" id="ARBA00023136"/>
    </source>
</evidence>
<dbReference type="Proteomes" id="UP000289323">
    <property type="component" value="Unassembled WGS sequence"/>
</dbReference>
<feature type="transmembrane region" description="Helical" evidence="7">
    <location>
        <begin position="132"/>
        <end position="154"/>
    </location>
</feature>
<dbReference type="Pfam" id="PF20684">
    <property type="entry name" value="Fung_rhodopsin"/>
    <property type="match status" value="1"/>
</dbReference>
<dbReference type="AlphaFoldDB" id="A0A3S5CVQ8"/>
<protein>
    <submittedName>
        <fullName evidence="9">A392cff4-4850-4d87-a1cc-42af6eb47198</fullName>
    </submittedName>
</protein>
<dbReference type="PANTHER" id="PTHR33048:SF47">
    <property type="entry name" value="INTEGRAL MEMBRANE PROTEIN-RELATED"/>
    <property type="match status" value="1"/>
</dbReference>
<evidence type="ECO:0000259" key="8">
    <source>
        <dbReference type="Pfam" id="PF20684"/>
    </source>
</evidence>
<dbReference type="EMBL" id="OUUZ01000001">
    <property type="protein sequence ID" value="SPQ18378.1"/>
    <property type="molecule type" value="Genomic_DNA"/>
</dbReference>
<keyword evidence="2 7" id="KW-0812">Transmembrane</keyword>
<feature type="transmembrane region" description="Helical" evidence="7">
    <location>
        <begin position="210"/>
        <end position="228"/>
    </location>
</feature>
<accession>A0A3S5CVQ8</accession>
<organism evidence="9 10">
    <name type="scientific">Thermothielavioides terrestris</name>
    <dbReference type="NCBI Taxonomy" id="2587410"/>
    <lineage>
        <taxon>Eukaryota</taxon>
        <taxon>Fungi</taxon>
        <taxon>Dikarya</taxon>
        <taxon>Ascomycota</taxon>
        <taxon>Pezizomycotina</taxon>
        <taxon>Sordariomycetes</taxon>
        <taxon>Sordariomycetidae</taxon>
        <taxon>Sordariales</taxon>
        <taxon>Chaetomiaceae</taxon>
        <taxon>Thermothielavioides</taxon>
    </lineage>
</organism>
<gene>
    <name evidence="9" type="ORF">TT172_LOCUS797</name>
</gene>
<feature type="transmembrane region" description="Helical" evidence="7">
    <location>
        <begin position="174"/>
        <end position="198"/>
    </location>
</feature>
<evidence type="ECO:0000256" key="3">
    <source>
        <dbReference type="ARBA" id="ARBA00022989"/>
    </source>
</evidence>
<evidence type="ECO:0000256" key="1">
    <source>
        <dbReference type="ARBA" id="ARBA00004141"/>
    </source>
</evidence>
<evidence type="ECO:0000313" key="10">
    <source>
        <dbReference type="Proteomes" id="UP000289323"/>
    </source>
</evidence>
<dbReference type="GO" id="GO:0016020">
    <property type="term" value="C:membrane"/>
    <property type="evidence" value="ECO:0007669"/>
    <property type="project" value="UniProtKB-SubCell"/>
</dbReference>
<dbReference type="InterPro" id="IPR052337">
    <property type="entry name" value="SAT4-like"/>
</dbReference>
<name>A0A3S5CVQ8_9PEZI</name>